<dbReference type="PROSITE" id="PS51724">
    <property type="entry name" value="SPOR"/>
    <property type="match status" value="1"/>
</dbReference>
<feature type="transmembrane region" description="Helical" evidence="1">
    <location>
        <begin position="21"/>
        <end position="42"/>
    </location>
</feature>
<evidence type="ECO:0000313" key="4">
    <source>
        <dbReference type="Proteomes" id="UP000681356"/>
    </source>
</evidence>
<name>A0A8J8B5C3_9RHOB</name>
<accession>A0A8J8B5C3</accession>
<feature type="domain" description="SPOR" evidence="2">
    <location>
        <begin position="230"/>
        <end position="315"/>
    </location>
</feature>
<reference evidence="3" key="1">
    <citation type="submission" date="2021-04" db="EMBL/GenBank/DDBJ databases">
        <authorList>
            <person name="Yoon J."/>
        </authorList>
    </citation>
    <scope>NUCLEOTIDE SEQUENCE</scope>
    <source>
        <strain evidence="3">KMU-90</strain>
    </source>
</reference>
<evidence type="ECO:0000256" key="1">
    <source>
        <dbReference type="SAM" id="Phobius"/>
    </source>
</evidence>
<sequence length="315" mass="32936">MADYSFDGGQQAPRARNVATMANWAGAAVSLTLVLGIGVWGYKLIARDVSGVPVVMAMQGPMRIAPEKPGGEQADHQGLSVNAVAGTGTAAPPADRLVLAPSPAGLAEEDVALGLIQPVPPMLQAVSMREGDVPALGDDPQVSFPPDSPLAHMSDVDKVVAQLIQGVEPLAPLDAAQDGADSAEAEILVDDGPGLRRSLRPRMRPGGLQVASLDPVLPAAAETREVDADTLPLGTRLVQIGAFDSAEDARAAWGKLDQRFGDYLKGKDRVIQQASSGGRTFYRLRAHGFDDLNDARRFCAALVAGNVDCIPVVTR</sequence>
<dbReference type="AlphaFoldDB" id="A0A8J8B5C3"/>
<proteinExistence type="predicted"/>
<dbReference type="InterPro" id="IPR007730">
    <property type="entry name" value="SPOR-like_dom"/>
</dbReference>
<protein>
    <submittedName>
        <fullName evidence="3">SPOR domain-containing protein</fullName>
    </submittedName>
</protein>
<dbReference type="Gene3D" id="3.30.70.1070">
    <property type="entry name" value="Sporulation related repeat"/>
    <property type="match status" value="1"/>
</dbReference>
<dbReference type="Pfam" id="PF05036">
    <property type="entry name" value="SPOR"/>
    <property type="match status" value="1"/>
</dbReference>
<dbReference type="EMBL" id="JAGTUU010000001">
    <property type="protein sequence ID" value="MBS0122791.1"/>
    <property type="molecule type" value="Genomic_DNA"/>
</dbReference>
<gene>
    <name evidence="3" type="ORF">KB874_01490</name>
</gene>
<dbReference type="InterPro" id="IPR036680">
    <property type="entry name" value="SPOR-like_sf"/>
</dbReference>
<evidence type="ECO:0000259" key="2">
    <source>
        <dbReference type="PROSITE" id="PS51724"/>
    </source>
</evidence>
<dbReference type="RefSeq" id="WP_212534764.1">
    <property type="nucleotide sequence ID" value="NZ_JAGTUU010000001.1"/>
</dbReference>
<keyword evidence="1" id="KW-0472">Membrane</keyword>
<keyword evidence="1" id="KW-1133">Transmembrane helix</keyword>
<dbReference type="SUPFAM" id="SSF110997">
    <property type="entry name" value="Sporulation related repeat"/>
    <property type="match status" value="1"/>
</dbReference>
<dbReference type="Proteomes" id="UP000681356">
    <property type="component" value="Unassembled WGS sequence"/>
</dbReference>
<evidence type="ECO:0000313" key="3">
    <source>
        <dbReference type="EMBL" id="MBS0122791.1"/>
    </source>
</evidence>
<keyword evidence="4" id="KW-1185">Reference proteome</keyword>
<comment type="caution">
    <text evidence="3">The sequence shown here is derived from an EMBL/GenBank/DDBJ whole genome shotgun (WGS) entry which is preliminary data.</text>
</comment>
<organism evidence="3 4">
    <name type="scientific">Thetidibacter halocola</name>
    <dbReference type="NCBI Taxonomy" id="2827239"/>
    <lineage>
        <taxon>Bacteria</taxon>
        <taxon>Pseudomonadati</taxon>
        <taxon>Pseudomonadota</taxon>
        <taxon>Alphaproteobacteria</taxon>
        <taxon>Rhodobacterales</taxon>
        <taxon>Roseobacteraceae</taxon>
        <taxon>Thetidibacter</taxon>
    </lineage>
</organism>
<dbReference type="GO" id="GO:0042834">
    <property type="term" value="F:peptidoglycan binding"/>
    <property type="evidence" value="ECO:0007669"/>
    <property type="project" value="InterPro"/>
</dbReference>
<keyword evidence="1" id="KW-0812">Transmembrane</keyword>